<dbReference type="Gene3D" id="1.10.1540.10">
    <property type="entry name" value="BEACH domain"/>
    <property type="match status" value="2"/>
</dbReference>
<evidence type="ECO:0000313" key="2">
    <source>
        <dbReference type="EMBL" id="KAK8885455.1"/>
    </source>
</evidence>
<dbReference type="SUPFAM" id="SSF81837">
    <property type="entry name" value="BEACH domain"/>
    <property type="match status" value="1"/>
</dbReference>
<proteinExistence type="predicted"/>
<dbReference type="PANTHER" id="PTHR13743:SF161">
    <property type="entry name" value="BEIGE_BEACH DOMAIN CONTAINING PROTEIN"/>
    <property type="match status" value="1"/>
</dbReference>
<evidence type="ECO:0000313" key="3">
    <source>
        <dbReference type="Proteomes" id="UP001470230"/>
    </source>
</evidence>
<dbReference type="PROSITE" id="PS50197">
    <property type="entry name" value="BEACH"/>
    <property type="match status" value="1"/>
</dbReference>
<keyword evidence="3" id="KW-1185">Reference proteome</keyword>
<dbReference type="Proteomes" id="UP001470230">
    <property type="component" value="Unassembled WGS sequence"/>
</dbReference>
<sequence length="2786" mass="324266">MYEYESAPLARILELGRTADFNKVTSNCPYFMLFKNNPLPKVPTSTISLIQEMHQSKEQLSQILYDMEFQFPVITQSISEISQNIDKMSENNKIYSSIFLFYSFFAWFINYTKTGLVYPGDIVLTSLLSIKIENSQSYEILAKSAFYYGYKSLVESKMTPLFDKYIPTASKFFISQNDKKTYPNLIPIISGSIFIDILSHFEDPNQTANDQISFSSELFDIVNMIYDSSILHPYIFNEKIICYIFDFFKAYMCKKADINTSNVIIKCFSSLLKISNSDFNFLISNNLLDIILIVLNQNLQELSKTNINEGENDKFDFPDQLIILPNNLEIIQDFSNSKTQTFSNGFDPKPLKKIIIEEDPQKIYKSIYDDFNPLIQAMFNHENNIKALISAFVALFDANNDTSEINHMAFYLLFILSCINQKKKSSTKSTIKFSDLIHPILSSMANRIDLFFDPKVTVFESFLSEEMNSIRNEFLINIVQRKKKLHLLLTFSRFYPVIFIEIVYRLTSLNIRIPNEFLDEIMNFYRFMNISNIETKVVEIVREALFNYISIVSYDSILDGLSIQTSYFLCLIEDNLADEIIKILTNYFKNVGTVIDTKNFVIFLKLFQMHSIEDEENVIKVMVRFVKLLISIFNIKISFSRAFKSTFLEIFNILSQIKMSEELLKLVMSLFILISPEYQLSDIEAFFLKKAILNMYPSFQLDNHESLFNDILKLISIDNSHIYNCQVLPISYLLFSSVKFNELINDFLYKSLLQNSPNAIENCQKCHLVDFDCFLLDKLSEMKEEDYSIENEEKVKKILTIFEIIAKYFSSPAAVLKFASLLKPKNRNKKVLSKYMPLFMNTLSQLVEVDYLKKTKHMKLDEADEYCGDFIVPKSFSICFWICCRSFDSEGNLNVFTANSFDRKNPKNQSSINDNIKIYICNNELNFEINQFHCSCSIKKDEWTFITVSFTKKSVNVYVNLVILSMILTSKFTDSYFCSTNMNEYVAFHGKIGDSSTVSSKETIELGFFGVLNFQKIEDMKKLFHNGVFSYPINPIFSYNISNHPNLSDTSTLTDSSLISSQAISVTSIVFNFVFCLTNMWKCDILIPLYSILDIPFEQTDNEYYTELPYITTYILTKCLVFNPKLQNHFFKTNKIRMISYLLYLMSISLSPRIVFDIRLYQYFYKMYLCVSNKDLHSQIYFTIIANLKIINYSSSNDHLKILESWLSDVYQVPHFDQIGSFSVLLSMMNIFYKYEEIDSKKVDFYINRLKEEGNKKEELNKFNDYIEIIQKEVEEHNNQIAARRKIFHHLLLFSADKSFNLSDYYEIVNQCIVLYKKAMKQQSINLEDKTNEEIRESSFVIHNYIKDILDMIRFLDLLIRQSPTTFKNMKIAVDDVLMLNELIIYEKYNDEQIIINLIDVITQFYKQEVFDEVNNQNLSIHYDLIINILSQAKLTSYFFESLIRHAHKSSPELYLICCWFLTTHEPTNEEFQELFVSSLLSSFNSIPKKTLSDPLFLFWSCSFSNILMTEKNQKILFAFIISILEEKWHLMLPSFMLFSNSQDSKIMLYLHIASIILFNKYNNINYSNKVARNLPLKQSRMIRSFSAIPAQGKASLNSFFTSSSNFDFVTNNNYKAPSKNPDDVEIEDDENENDEKEEIVDEDIKCFPNKELGEKDLIVFLKFSIMFILLRPNSIKISMLEKMFIQSPFMEENHEIVQSENDTSLQMFLNNGLDKNVTTKKENKSTLNHGLRFDEEMNWLDLEFAKIIFNMRMNYILHSTTGKVAPIVSQNEIKLYSILMCFISHVTPEFHNLTIEKINKRQTQKVKFASNSNSSSLDQNSFKLVFIPIEDKKMTNDMFSDIYDGSLLYLNEIRSTFIQIQSTISQSFGSSTKKIENLAFLQKKILKDTFHSNENNESKELSPFTENGITKLKRFMSLLEEFDKQQWEKLKEKLMTEKGPWNDDSLSSFFFKRSMTFCANFCPFLMKRESLQNEAKPRKNHSLDYYNNSDFFFWSHNRFLPLFEQTAFLNSNLPVIEKQTAEKAVIFECILQKIEGLKMVKLKIEPHSISIILDDEIKQAPKTVFIDKKDVLILMAKCVKNGPEKVEIFTVSCSKSYLLICANANAIIDLFEEICKPQQDQTLIIKDNAAAPDSFLANLQKKWSEKKCSNFEYIMLLNIFACRSFNDISQYPVFPLILNNYSDEKIDLNDETIFRDISKSSTQKSGFLPPSTVANYMKRVSPFKEISQKFNDDSKSDDDHSILNDIQNSKEGIPEFFFMPELLCDEVSNPTEYVYHHRKALESDFVSSHLNEWIDIVFGVRQGEISGQFDKSENQIANPIDEFVAVANDASNSLLFLMKKEELPCQIFTSPHPARNQSGKDSSIQTEADPQIHHYLIKNQDEWEFVVYAYFDSEYLYVFDSSFNVSKFAFKFDTFELNFIEKKPIVAPSKDASSDISFYQEFGFYLTSSSFISQRTIKSIIVHSNIELNSFCLIGIDSNFNISLKKFYLNFNSSNAEKENHIKLTEKNSLHSSQPDKDLALIKIECSDGHFIVVSNSDELHLSILEITDDNDDYLIKRYEQFIAVPKCCSISSIFETFVVATDNGSMQIVSVRGQPSNTKEWHLSKIVEFENNENIFIPQKILITDSLGFIVVYGKMKMSVDKNESFIYLFTINGIFIRKQKIAGEVVNWTKWKSKNGFDFLALIIKKKSENLDDEFNINDHAVNDSDDYDDIEKDATQNANSYGFSYKIAVCEAFYLKLDTLKYRFNEKIVALEFLVEKNLLAVFQSDGNFFMIDYNPNDMYVE</sequence>
<feature type="domain" description="BEACH" evidence="1">
    <location>
        <begin position="2129"/>
        <end position="2455"/>
    </location>
</feature>
<organism evidence="2 3">
    <name type="scientific">Tritrichomonas musculus</name>
    <dbReference type="NCBI Taxonomy" id="1915356"/>
    <lineage>
        <taxon>Eukaryota</taxon>
        <taxon>Metamonada</taxon>
        <taxon>Parabasalia</taxon>
        <taxon>Tritrichomonadida</taxon>
        <taxon>Tritrichomonadidae</taxon>
        <taxon>Tritrichomonas</taxon>
    </lineage>
</organism>
<dbReference type="InterPro" id="IPR000409">
    <property type="entry name" value="BEACH_dom"/>
</dbReference>
<reference evidence="2 3" key="1">
    <citation type="submission" date="2024-04" db="EMBL/GenBank/DDBJ databases">
        <title>Tritrichomonas musculus Genome.</title>
        <authorList>
            <person name="Alves-Ferreira E."/>
            <person name="Grigg M."/>
            <person name="Lorenzi H."/>
            <person name="Galac M."/>
        </authorList>
    </citation>
    <scope>NUCLEOTIDE SEQUENCE [LARGE SCALE GENOMIC DNA]</scope>
    <source>
        <strain evidence="2 3">EAF2021</strain>
    </source>
</reference>
<dbReference type="InterPro" id="IPR036372">
    <property type="entry name" value="BEACH_dom_sf"/>
</dbReference>
<evidence type="ECO:0000259" key="1">
    <source>
        <dbReference type="PROSITE" id="PS50197"/>
    </source>
</evidence>
<comment type="caution">
    <text evidence="2">The sequence shown here is derived from an EMBL/GenBank/DDBJ whole genome shotgun (WGS) entry which is preliminary data.</text>
</comment>
<dbReference type="PANTHER" id="PTHR13743">
    <property type="entry name" value="BEIGE/BEACH-RELATED"/>
    <property type="match status" value="1"/>
</dbReference>
<dbReference type="Pfam" id="PF02138">
    <property type="entry name" value="Beach"/>
    <property type="match status" value="2"/>
</dbReference>
<dbReference type="EMBL" id="JAPFFF010000007">
    <property type="protein sequence ID" value="KAK8885455.1"/>
    <property type="molecule type" value="Genomic_DNA"/>
</dbReference>
<name>A0ABR2K5Y6_9EUKA</name>
<dbReference type="SMART" id="SM01026">
    <property type="entry name" value="Beach"/>
    <property type="match status" value="1"/>
</dbReference>
<accession>A0ABR2K5Y6</accession>
<gene>
    <name evidence="2" type="ORF">M9Y10_040903</name>
</gene>
<protein>
    <recommendedName>
        <fullName evidence="1">BEACH domain-containing protein</fullName>
    </recommendedName>
</protein>
<dbReference type="InterPro" id="IPR050865">
    <property type="entry name" value="BEACH_Domain"/>
</dbReference>